<keyword evidence="1" id="KW-0472">Membrane</keyword>
<keyword evidence="3" id="KW-1185">Reference proteome</keyword>
<protein>
    <recommendedName>
        <fullName evidence="4">DUF2975 domain-containing protein</fullName>
    </recommendedName>
</protein>
<evidence type="ECO:0000313" key="3">
    <source>
        <dbReference type="Proteomes" id="UP000838102"/>
    </source>
</evidence>
<gene>
    <name evidence="2" type="ORF">LMG032447_00462</name>
</gene>
<feature type="transmembrane region" description="Helical" evidence="1">
    <location>
        <begin position="61"/>
        <end position="85"/>
    </location>
</feature>
<dbReference type="Proteomes" id="UP000838102">
    <property type="component" value="Unassembled WGS sequence"/>
</dbReference>
<keyword evidence="1" id="KW-0812">Transmembrane</keyword>
<reference evidence="2" key="1">
    <citation type="submission" date="2022-03" db="EMBL/GenBank/DDBJ databases">
        <authorList>
            <person name="Hettiarachchi G."/>
        </authorList>
    </citation>
    <scope>NUCLEOTIDE SEQUENCE</scope>
    <source>
        <strain evidence="2">LMG 32447</strain>
    </source>
</reference>
<proteinExistence type="predicted"/>
<evidence type="ECO:0000313" key="2">
    <source>
        <dbReference type="EMBL" id="CAH1852008.1"/>
    </source>
</evidence>
<dbReference type="RefSeq" id="WP_248705896.1">
    <property type="nucleotide sequence ID" value="NZ_CAKOET010000002.1"/>
</dbReference>
<evidence type="ECO:0000256" key="1">
    <source>
        <dbReference type="SAM" id="Phobius"/>
    </source>
</evidence>
<sequence>MNNKSMIIFKLLSILIILVEIGTIAAIGLLILGGILVALHPDQATINYSMSLGHHSLLNSHVSPVILISTYFLALFISATYYFIIDSTRRLVNNLRQGAYFVQANLIQIKRVMIAVLCMTIFQSMMSINYCLVELNATQTFNLPLSEIFKNILILVAIYVIYLIFNKGITLQEDSDSMI</sequence>
<organism evidence="2 3">
    <name type="scientific">Convivina praedatoris</name>
    <dbReference type="NCBI Taxonomy" id="2880963"/>
    <lineage>
        <taxon>Bacteria</taxon>
        <taxon>Bacillati</taxon>
        <taxon>Bacillota</taxon>
        <taxon>Bacilli</taxon>
        <taxon>Lactobacillales</taxon>
        <taxon>Lactobacillaceae</taxon>
        <taxon>Convivina</taxon>
    </lineage>
</organism>
<comment type="caution">
    <text evidence="2">The sequence shown here is derived from an EMBL/GenBank/DDBJ whole genome shotgun (WGS) entry which is preliminary data.</text>
</comment>
<feature type="transmembrane region" description="Helical" evidence="1">
    <location>
        <begin position="148"/>
        <end position="165"/>
    </location>
</feature>
<name>A0ABM9D0N3_9LACO</name>
<keyword evidence="1" id="KW-1133">Transmembrane helix</keyword>
<evidence type="ECO:0008006" key="4">
    <source>
        <dbReference type="Google" id="ProtNLM"/>
    </source>
</evidence>
<accession>A0ABM9D0N3</accession>
<feature type="transmembrane region" description="Helical" evidence="1">
    <location>
        <begin position="106"/>
        <end position="128"/>
    </location>
</feature>
<feature type="transmembrane region" description="Helical" evidence="1">
    <location>
        <begin position="12"/>
        <end position="41"/>
    </location>
</feature>
<dbReference type="EMBL" id="CAKOEU010000002">
    <property type="protein sequence ID" value="CAH1852008.1"/>
    <property type="molecule type" value="Genomic_DNA"/>
</dbReference>